<proteinExistence type="predicted"/>
<dbReference type="PANTHER" id="PTHR42925">
    <property type="entry name" value="MULTIDRUG AND TOXIN EFFLUX PROTEIN MATE FAMILY"/>
    <property type="match status" value="1"/>
</dbReference>
<dbReference type="PIRSF" id="PIRSF006603">
    <property type="entry name" value="DinF"/>
    <property type="match status" value="1"/>
</dbReference>
<feature type="transmembrane region" description="Helical" evidence="7">
    <location>
        <begin position="91"/>
        <end position="113"/>
    </location>
</feature>
<feature type="transmembrane region" description="Helical" evidence="7">
    <location>
        <begin position="165"/>
        <end position="184"/>
    </location>
</feature>
<dbReference type="OrthoDB" id="9780160at2"/>
<evidence type="ECO:0000256" key="2">
    <source>
        <dbReference type="ARBA" id="ARBA00022448"/>
    </source>
</evidence>
<feature type="transmembrane region" description="Helical" evidence="7">
    <location>
        <begin position="12"/>
        <end position="34"/>
    </location>
</feature>
<keyword evidence="4 7" id="KW-0812">Transmembrane</keyword>
<dbReference type="NCBIfam" id="TIGR00797">
    <property type="entry name" value="matE"/>
    <property type="match status" value="1"/>
</dbReference>
<name>A0A1M5YVI7_9FIRM</name>
<keyword evidence="9" id="KW-1185">Reference proteome</keyword>
<dbReference type="GO" id="GO:0042910">
    <property type="term" value="F:xenobiotic transmembrane transporter activity"/>
    <property type="evidence" value="ECO:0007669"/>
    <property type="project" value="InterPro"/>
</dbReference>
<dbReference type="GO" id="GO:0005886">
    <property type="term" value="C:plasma membrane"/>
    <property type="evidence" value="ECO:0007669"/>
    <property type="project" value="UniProtKB-SubCell"/>
</dbReference>
<feature type="transmembrane region" description="Helical" evidence="7">
    <location>
        <begin position="190"/>
        <end position="213"/>
    </location>
</feature>
<evidence type="ECO:0000313" key="9">
    <source>
        <dbReference type="Proteomes" id="UP000184389"/>
    </source>
</evidence>
<keyword evidence="5 7" id="KW-1133">Transmembrane helix</keyword>
<organism evidence="8 9">
    <name type="scientific">Sporanaerobacter acetigenes DSM 13106</name>
    <dbReference type="NCBI Taxonomy" id="1123281"/>
    <lineage>
        <taxon>Bacteria</taxon>
        <taxon>Bacillati</taxon>
        <taxon>Bacillota</taxon>
        <taxon>Tissierellia</taxon>
        <taxon>Tissierellales</taxon>
        <taxon>Sporanaerobacteraceae</taxon>
        <taxon>Sporanaerobacter</taxon>
    </lineage>
</organism>
<feature type="transmembrane region" description="Helical" evidence="7">
    <location>
        <begin position="285"/>
        <end position="302"/>
    </location>
</feature>
<sequence length="459" mass="50603">MKKLFKDKKFFLEILTLVIPITLQNLISSSLNMVDNLMIGKLGESSIASVGLVNQYFFIFMLCLSGINAGAGIFISQFWGKKDVSNIRKMFGLEIVLSTVAALIFSILGFIFPRVIMNIFTKDAVVIDLGVKYLRIISITFIITGLTQGYSTLLRCIGQAKPPMFASLIGVLTNAFLNWILIFGNLGFPAMGVVGAAIATSIARTVEMVYVIYSAHKNNKAIFSNIKEIMSFNYEFVKIYFGTSSSVIINELLWSLGLTAYSIIYAKIGISAVASMQIATTINNMFMVLCIGIATAAAIMVGNKIGAGEEDLAIEYATRLGILVPMIGLATGIILWFTAPLITRPFNINKDTLKLTITVLRIMAVFAPLRFFNVLMIVGVFRGGGDTTYSMWVQLGTVWCFAIPAGYIAAVYFKLPLDNVFFIICLEEVIKIGFEAKRLHSKKWIGNVVEDLEILDKIQ</sequence>
<evidence type="ECO:0000256" key="1">
    <source>
        <dbReference type="ARBA" id="ARBA00004651"/>
    </source>
</evidence>
<evidence type="ECO:0000256" key="6">
    <source>
        <dbReference type="ARBA" id="ARBA00023136"/>
    </source>
</evidence>
<evidence type="ECO:0000256" key="7">
    <source>
        <dbReference type="SAM" id="Phobius"/>
    </source>
</evidence>
<keyword evidence="2" id="KW-0813">Transport</keyword>
<feature type="transmembrane region" description="Helical" evidence="7">
    <location>
        <begin position="260"/>
        <end position="278"/>
    </location>
</feature>
<evidence type="ECO:0000256" key="5">
    <source>
        <dbReference type="ARBA" id="ARBA00022989"/>
    </source>
</evidence>
<gene>
    <name evidence="8" type="ORF">SAMN02745180_02491</name>
</gene>
<dbReference type="Proteomes" id="UP000184389">
    <property type="component" value="Unassembled WGS sequence"/>
</dbReference>
<dbReference type="RefSeq" id="WP_072745119.1">
    <property type="nucleotide sequence ID" value="NZ_FQXR01000016.1"/>
</dbReference>
<feature type="transmembrane region" description="Helical" evidence="7">
    <location>
        <begin position="54"/>
        <end position="79"/>
    </location>
</feature>
<reference evidence="8 9" key="1">
    <citation type="submission" date="2016-11" db="EMBL/GenBank/DDBJ databases">
        <authorList>
            <person name="Jaros S."/>
            <person name="Januszkiewicz K."/>
            <person name="Wedrychowicz H."/>
        </authorList>
    </citation>
    <scope>NUCLEOTIDE SEQUENCE [LARGE SCALE GENOMIC DNA]</scope>
    <source>
        <strain evidence="8 9">DSM 13106</strain>
    </source>
</reference>
<accession>A0A1M5YVI7</accession>
<dbReference type="InterPro" id="IPR047135">
    <property type="entry name" value="YsiQ"/>
</dbReference>
<dbReference type="PANTHER" id="PTHR42925:SF2">
    <property type="entry name" value="NA+ DRIVEN MULTIDRUG EFFLUX PUMP"/>
    <property type="match status" value="1"/>
</dbReference>
<protein>
    <submittedName>
        <fullName evidence="8">Putative efflux protein, MATE family</fullName>
    </submittedName>
</protein>
<keyword evidence="6 7" id="KW-0472">Membrane</keyword>
<dbReference type="InterPro" id="IPR002528">
    <property type="entry name" value="MATE_fam"/>
</dbReference>
<dbReference type="CDD" id="cd13134">
    <property type="entry name" value="MATE_like_8"/>
    <property type="match status" value="1"/>
</dbReference>
<dbReference type="STRING" id="1123281.SAMN02745180_02491"/>
<dbReference type="EMBL" id="FQXR01000016">
    <property type="protein sequence ID" value="SHI16097.1"/>
    <property type="molecule type" value="Genomic_DNA"/>
</dbReference>
<keyword evidence="3" id="KW-1003">Cell membrane</keyword>
<feature type="transmembrane region" description="Helical" evidence="7">
    <location>
        <begin position="133"/>
        <end position="153"/>
    </location>
</feature>
<feature type="transmembrane region" description="Helical" evidence="7">
    <location>
        <begin position="322"/>
        <end position="343"/>
    </location>
</feature>
<feature type="transmembrane region" description="Helical" evidence="7">
    <location>
        <begin position="355"/>
        <end position="380"/>
    </location>
</feature>
<feature type="transmembrane region" description="Helical" evidence="7">
    <location>
        <begin position="392"/>
        <end position="413"/>
    </location>
</feature>
<evidence type="ECO:0000256" key="4">
    <source>
        <dbReference type="ARBA" id="ARBA00022692"/>
    </source>
</evidence>
<dbReference type="AlphaFoldDB" id="A0A1M5YVI7"/>
<dbReference type="Pfam" id="PF01554">
    <property type="entry name" value="MatE"/>
    <property type="match status" value="2"/>
</dbReference>
<comment type="subcellular location">
    <subcellularLocation>
        <location evidence="1">Cell membrane</location>
        <topology evidence="1">Multi-pass membrane protein</topology>
    </subcellularLocation>
</comment>
<evidence type="ECO:0000256" key="3">
    <source>
        <dbReference type="ARBA" id="ARBA00022475"/>
    </source>
</evidence>
<evidence type="ECO:0000313" key="8">
    <source>
        <dbReference type="EMBL" id="SHI16097.1"/>
    </source>
</evidence>
<dbReference type="GO" id="GO:0015297">
    <property type="term" value="F:antiporter activity"/>
    <property type="evidence" value="ECO:0007669"/>
    <property type="project" value="InterPro"/>
</dbReference>
<dbReference type="InterPro" id="IPR048279">
    <property type="entry name" value="MdtK-like"/>
</dbReference>